<accession>A0AAN6TZ55</accession>
<name>A0AAN6TZ55_9PEZI</name>
<dbReference type="Gene3D" id="3.30.1250.10">
    <property type="entry name" value="Ribosome maturation protein SBDS, N-terminal domain"/>
    <property type="match status" value="1"/>
</dbReference>
<comment type="caution">
    <text evidence="3">The sequence shown here is derived from an EMBL/GenBank/DDBJ whole genome shotgun (WGS) entry which is preliminary data.</text>
</comment>
<evidence type="ECO:0000256" key="1">
    <source>
        <dbReference type="SAM" id="MobiDB-lite"/>
    </source>
</evidence>
<reference evidence="3" key="1">
    <citation type="journal article" date="2023" name="Mol. Phylogenet. Evol.">
        <title>Genome-scale phylogeny and comparative genomics of the fungal order Sordariales.</title>
        <authorList>
            <person name="Hensen N."/>
            <person name="Bonometti L."/>
            <person name="Westerberg I."/>
            <person name="Brannstrom I.O."/>
            <person name="Guillou S."/>
            <person name="Cros-Aarteil S."/>
            <person name="Calhoun S."/>
            <person name="Haridas S."/>
            <person name="Kuo A."/>
            <person name="Mondo S."/>
            <person name="Pangilinan J."/>
            <person name="Riley R."/>
            <person name="LaButti K."/>
            <person name="Andreopoulos B."/>
            <person name="Lipzen A."/>
            <person name="Chen C."/>
            <person name="Yan M."/>
            <person name="Daum C."/>
            <person name="Ng V."/>
            <person name="Clum A."/>
            <person name="Steindorff A."/>
            <person name="Ohm R.A."/>
            <person name="Martin F."/>
            <person name="Silar P."/>
            <person name="Natvig D.O."/>
            <person name="Lalanne C."/>
            <person name="Gautier V."/>
            <person name="Ament-Velasquez S.L."/>
            <person name="Kruys A."/>
            <person name="Hutchinson M.I."/>
            <person name="Powell A.J."/>
            <person name="Barry K."/>
            <person name="Miller A.N."/>
            <person name="Grigoriev I.V."/>
            <person name="Debuchy R."/>
            <person name="Gladieux P."/>
            <person name="Hiltunen Thoren M."/>
            <person name="Johannesson H."/>
        </authorList>
    </citation>
    <scope>NUCLEOTIDE SEQUENCE</scope>
    <source>
        <strain evidence="3">CBS 731.68</strain>
    </source>
</reference>
<dbReference type="EMBL" id="MU853230">
    <property type="protein sequence ID" value="KAK4122965.1"/>
    <property type="molecule type" value="Genomic_DNA"/>
</dbReference>
<dbReference type="InterPro" id="IPR036786">
    <property type="entry name" value="Ribosome_mat_SBDS_N_sf"/>
</dbReference>
<dbReference type="AlphaFoldDB" id="A0AAN6TZ55"/>
<feature type="compositionally biased region" description="Gly residues" evidence="1">
    <location>
        <begin position="109"/>
        <end position="127"/>
    </location>
</feature>
<protein>
    <submittedName>
        <fullName evidence="3">DUF1960-domain-containing protein</fullName>
    </submittedName>
</protein>
<dbReference type="RefSeq" id="XP_062646736.1">
    <property type="nucleotide sequence ID" value="XM_062789109.1"/>
</dbReference>
<keyword evidence="4" id="KW-1185">Reference proteome</keyword>
<proteinExistence type="predicted"/>
<dbReference type="GeneID" id="87825879"/>
<dbReference type="SUPFAM" id="SSF89895">
    <property type="entry name" value="FYSH domain"/>
    <property type="match status" value="1"/>
</dbReference>
<gene>
    <name evidence="3" type="ORF">N657DRAFT_575504</name>
</gene>
<evidence type="ECO:0000313" key="4">
    <source>
        <dbReference type="Proteomes" id="UP001302602"/>
    </source>
</evidence>
<dbReference type="Pfam" id="PF01172">
    <property type="entry name" value="SBDS_N"/>
    <property type="match status" value="1"/>
</dbReference>
<reference evidence="3" key="2">
    <citation type="submission" date="2023-05" db="EMBL/GenBank/DDBJ databases">
        <authorList>
            <consortium name="Lawrence Berkeley National Laboratory"/>
            <person name="Steindorff A."/>
            <person name="Hensen N."/>
            <person name="Bonometti L."/>
            <person name="Westerberg I."/>
            <person name="Brannstrom I.O."/>
            <person name="Guillou S."/>
            <person name="Cros-Aarteil S."/>
            <person name="Calhoun S."/>
            <person name="Haridas S."/>
            <person name="Kuo A."/>
            <person name="Mondo S."/>
            <person name="Pangilinan J."/>
            <person name="Riley R."/>
            <person name="Labutti K."/>
            <person name="Andreopoulos B."/>
            <person name="Lipzen A."/>
            <person name="Chen C."/>
            <person name="Yanf M."/>
            <person name="Daum C."/>
            <person name="Ng V."/>
            <person name="Clum A."/>
            <person name="Ohm R."/>
            <person name="Martin F."/>
            <person name="Silar P."/>
            <person name="Natvig D."/>
            <person name="Lalanne C."/>
            <person name="Gautier V."/>
            <person name="Ament-Velasquez S.L."/>
            <person name="Kruys A."/>
            <person name="Hutchinson M.I."/>
            <person name="Powell A.J."/>
            <person name="Barry K."/>
            <person name="Miller A.N."/>
            <person name="Grigoriev I.V."/>
            <person name="Debuchy R."/>
            <person name="Gladieux P."/>
            <person name="Thoren M.H."/>
            <person name="Johannesson H."/>
        </authorList>
    </citation>
    <scope>NUCLEOTIDE SEQUENCE</scope>
    <source>
        <strain evidence="3">CBS 731.68</strain>
    </source>
</reference>
<evidence type="ECO:0000259" key="2">
    <source>
        <dbReference type="Pfam" id="PF01172"/>
    </source>
</evidence>
<sequence>MARGGTQMTRVHYRGKNDDYFVFLDSVEDYRKWLGDSSIPLAQVVRSFQIFCTHKHGNQGMYDHASNADLDNEFGTHKDVEVLEKVLREGTVTEGHMMERNGGRNDSNGGWGVGIGPNGGGHPGTHQ</sequence>
<organism evidence="3 4">
    <name type="scientific">Parathielavia appendiculata</name>
    <dbReference type="NCBI Taxonomy" id="2587402"/>
    <lineage>
        <taxon>Eukaryota</taxon>
        <taxon>Fungi</taxon>
        <taxon>Dikarya</taxon>
        <taxon>Ascomycota</taxon>
        <taxon>Pezizomycotina</taxon>
        <taxon>Sordariomycetes</taxon>
        <taxon>Sordariomycetidae</taxon>
        <taxon>Sordariales</taxon>
        <taxon>Chaetomiaceae</taxon>
        <taxon>Parathielavia</taxon>
    </lineage>
</organism>
<dbReference type="InterPro" id="IPR019783">
    <property type="entry name" value="SDO1/SBDS_N"/>
</dbReference>
<feature type="domain" description="Ribosome maturation protein SDO1/SBDS N-terminal" evidence="2">
    <location>
        <begin position="9"/>
        <end position="98"/>
    </location>
</feature>
<dbReference type="Proteomes" id="UP001302602">
    <property type="component" value="Unassembled WGS sequence"/>
</dbReference>
<feature type="region of interest" description="Disordered" evidence="1">
    <location>
        <begin position="91"/>
        <end position="127"/>
    </location>
</feature>
<evidence type="ECO:0000313" key="3">
    <source>
        <dbReference type="EMBL" id="KAK4122965.1"/>
    </source>
</evidence>